<dbReference type="STRING" id="554155.C5FZA7"/>
<dbReference type="OrthoDB" id="4500315at2759"/>
<dbReference type="RefSeq" id="XP_002842946.1">
    <property type="nucleotide sequence ID" value="XM_002842900.1"/>
</dbReference>
<feature type="compositionally biased region" description="Low complexity" evidence="6">
    <location>
        <begin position="103"/>
        <end position="112"/>
    </location>
</feature>
<dbReference type="OMA" id="MWTVRKR"/>
<dbReference type="PANTHER" id="PTHR23502:SF4">
    <property type="entry name" value="MAJOR FACILITATOR SUPERFAMILY (MFS) PROFILE DOMAIN-CONTAINING PROTEIN-RELATED"/>
    <property type="match status" value="1"/>
</dbReference>
<dbReference type="GO" id="GO:0005886">
    <property type="term" value="C:plasma membrane"/>
    <property type="evidence" value="ECO:0007669"/>
    <property type="project" value="TreeGrafter"/>
</dbReference>
<dbReference type="EMBL" id="DS995708">
    <property type="protein sequence ID" value="EEQ35210.1"/>
    <property type="molecule type" value="Genomic_DNA"/>
</dbReference>
<feature type="transmembrane region" description="Helical" evidence="7">
    <location>
        <begin position="298"/>
        <end position="320"/>
    </location>
</feature>
<feature type="domain" description="Major facilitator superfamily (MFS) profile" evidence="8">
    <location>
        <begin position="146"/>
        <end position="699"/>
    </location>
</feature>
<dbReference type="InterPro" id="IPR020846">
    <property type="entry name" value="MFS_dom"/>
</dbReference>
<dbReference type="InterPro" id="IPR011701">
    <property type="entry name" value="MFS"/>
</dbReference>
<dbReference type="HOGENOM" id="CLU_008455_13_0_1"/>
<dbReference type="VEuPathDB" id="FungiDB:MCYG_08029"/>
<dbReference type="Gene3D" id="1.20.1720.10">
    <property type="entry name" value="Multidrug resistance protein D"/>
    <property type="match status" value="1"/>
</dbReference>
<gene>
    <name evidence="9" type="ORF">MCYG_08029</name>
</gene>
<dbReference type="FunFam" id="1.20.1250.20:FF:000396">
    <property type="entry name" value="MFS general substrate transporter"/>
    <property type="match status" value="1"/>
</dbReference>
<feature type="transmembrane region" description="Helical" evidence="7">
    <location>
        <begin position="661"/>
        <end position="683"/>
    </location>
</feature>
<dbReference type="InterPro" id="IPR036259">
    <property type="entry name" value="MFS_trans_sf"/>
</dbReference>
<dbReference type="FunFam" id="1.20.1720.10:FF:000009">
    <property type="entry name" value="MFS multidrug transporter"/>
    <property type="match status" value="1"/>
</dbReference>
<keyword evidence="3 7" id="KW-0812">Transmembrane</keyword>
<organism evidence="9 10">
    <name type="scientific">Arthroderma otae (strain ATCC MYA-4605 / CBS 113480)</name>
    <name type="common">Microsporum canis</name>
    <dbReference type="NCBI Taxonomy" id="554155"/>
    <lineage>
        <taxon>Eukaryota</taxon>
        <taxon>Fungi</taxon>
        <taxon>Dikarya</taxon>
        <taxon>Ascomycota</taxon>
        <taxon>Pezizomycotina</taxon>
        <taxon>Eurotiomycetes</taxon>
        <taxon>Eurotiomycetidae</taxon>
        <taxon>Onygenales</taxon>
        <taxon>Arthrodermataceae</taxon>
        <taxon>Microsporum</taxon>
    </lineage>
</organism>
<dbReference type="AlphaFoldDB" id="C5FZA7"/>
<name>C5FZA7_ARTOC</name>
<evidence type="ECO:0000313" key="10">
    <source>
        <dbReference type="Proteomes" id="UP000002035"/>
    </source>
</evidence>
<evidence type="ECO:0000256" key="7">
    <source>
        <dbReference type="SAM" id="Phobius"/>
    </source>
</evidence>
<proteinExistence type="predicted"/>
<keyword evidence="10" id="KW-1185">Reference proteome</keyword>
<evidence type="ECO:0000256" key="4">
    <source>
        <dbReference type="ARBA" id="ARBA00022989"/>
    </source>
</evidence>
<feature type="region of interest" description="Disordered" evidence="6">
    <location>
        <begin position="82"/>
        <end position="117"/>
    </location>
</feature>
<dbReference type="GO" id="GO:0022857">
    <property type="term" value="F:transmembrane transporter activity"/>
    <property type="evidence" value="ECO:0007669"/>
    <property type="project" value="InterPro"/>
</dbReference>
<dbReference type="Pfam" id="PF07690">
    <property type="entry name" value="MFS_1"/>
    <property type="match status" value="1"/>
</dbReference>
<sequence>MADEVQAERSPAQSDVIKEDVAAPKPGVKWTKYLGLKGKDSQALEERWAHREKWSMGILSDKHTDEVPGTILLLASKRNEPLGLRNTPARTSATSLPSPYPPSRSSSRGPAAPKKRTADGTIVLDPQPEESMNDPLNWPVWRRDLAMLCLGFYCMLGGGMTPILAAAYNEVSLEYSISFHKVALTTGLYMLGLGLGSVVMSPTAILYGKRPVYIAGATMFIISAVWCALSPSYVSLVIARIFQGLAVSPVECLPSATIAEIYFLHERAYRVGIYTLLLLGGKNLIPLVSAAITNSLGWRWIFWMVAITTGFGAILVFFFVPETFWDRTPRPRVKRPNMRRSVSDLVHTLRGRSSQPVTPGPEEPDKQLGAATPRKHKDVHVGFADNEKSEVGMEASRAEYEKDLGQPSVPAIVIDPEAQRSVPASRDQADPTVQLSQQQIYTSNLRAKPPVSFIQSLKPWNGRIARDSWLRVMVRPFILFAYPAVLWSSMVYALSVGWLIVLSESVAEVYANRDAYNFTPLQVGLVYISPFAAGILGTIVAGRVSDIVVRFMSRRNGGVYEPEFRLVMGVPITLATTIGLMGFGWSAQERDNWIVPTVFFGILSFGCTLGSTTSITFCVDSYRQYAGEALVTLNFSKNVLHGFIFSLFFVQWLQADGAKAVFVALGGIHLGLMLFTIPLYIYGKRARMWTVRKRLMEKF</sequence>
<evidence type="ECO:0000259" key="8">
    <source>
        <dbReference type="PROSITE" id="PS50850"/>
    </source>
</evidence>
<keyword evidence="4 7" id="KW-1133">Transmembrane helix</keyword>
<evidence type="ECO:0000256" key="1">
    <source>
        <dbReference type="ARBA" id="ARBA00004141"/>
    </source>
</evidence>
<keyword evidence="5 7" id="KW-0472">Membrane</keyword>
<dbReference type="SUPFAM" id="SSF103473">
    <property type="entry name" value="MFS general substrate transporter"/>
    <property type="match status" value="1"/>
</dbReference>
<evidence type="ECO:0000256" key="2">
    <source>
        <dbReference type="ARBA" id="ARBA00022448"/>
    </source>
</evidence>
<feature type="transmembrane region" description="Helical" evidence="7">
    <location>
        <begin position="521"/>
        <end position="545"/>
    </location>
</feature>
<evidence type="ECO:0000256" key="6">
    <source>
        <dbReference type="SAM" id="MobiDB-lite"/>
    </source>
</evidence>
<dbReference type="eggNOG" id="KOG0255">
    <property type="taxonomic scope" value="Eukaryota"/>
</dbReference>
<accession>C5FZA7</accession>
<dbReference type="PANTHER" id="PTHR23502">
    <property type="entry name" value="MAJOR FACILITATOR SUPERFAMILY"/>
    <property type="match status" value="1"/>
</dbReference>
<feature type="transmembrane region" description="Helical" evidence="7">
    <location>
        <begin position="593"/>
        <end position="619"/>
    </location>
</feature>
<feature type="region of interest" description="Disordered" evidence="6">
    <location>
        <begin position="349"/>
        <end position="382"/>
    </location>
</feature>
<dbReference type="PROSITE" id="PS50850">
    <property type="entry name" value="MFS"/>
    <property type="match status" value="1"/>
</dbReference>
<protein>
    <submittedName>
        <fullName evidence="9">Member of major facilitator superfamily multidrug-resistance protein</fullName>
    </submittedName>
</protein>
<feature type="transmembrane region" description="Helical" evidence="7">
    <location>
        <begin position="639"/>
        <end position="655"/>
    </location>
</feature>
<feature type="transmembrane region" description="Helical" evidence="7">
    <location>
        <begin position="214"/>
        <end position="235"/>
    </location>
</feature>
<dbReference type="GeneID" id="9227700"/>
<reference evidence="10" key="1">
    <citation type="journal article" date="2012" name="MBio">
        <title>Comparative genome analysis of Trichophyton rubrum and related dermatophytes reveals candidate genes involved in infection.</title>
        <authorList>
            <person name="Martinez D.A."/>
            <person name="Oliver B.G."/>
            <person name="Graeser Y."/>
            <person name="Goldberg J.M."/>
            <person name="Li W."/>
            <person name="Martinez-Rossi N.M."/>
            <person name="Monod M."/>
            <person name="Shelest E."/>
            <person name="Barton R.C."/>
            <person name="Birch E."/>
            <person name="Brakhage A.A."/>
            <person name="Chen Z."/>
            <person name="Gurr S.J."/>
            <person name="Heiman D."/>
            <person name="Heitman J."/>
            <person name="Kosti I."/>
            <person name="Rossi A."/>
            <person name="Saif S."/>
            <person name="Samalova M."/>
            <person name="Saunders C.W."/>
            <person name="Shea T."/>
            <person name="Summerbell R.C."/>
            <person name="Xu J."/>
            <person name="Young S."/>
            <person name="Zeng Q."/>
            <person name="Birren B.W."/>
            <person name="Cuomo C.A."/>
            <person name="White T.C."/>
        </authorList>
    </citation>
    <scope>NUCLEOTIDE SEQUENCE [LARGE SCALE GENOMIC DNA]</scope>
    <source>
        <strain evidence="10">ATCC MYA-4605 / CBS 113480</strain>
    </source>
</reference>
<dbReference type="Gene3D" id="1.20.1250.20">
    <property type="entry name" value="MFS general substrate transporter like domains"/>
    <property type="match status" value="1"/>
</dbReference>
<evidence type="ECO:0000313" key="9">
    <source>
        <dbReference type="EMBL" id="EEQ35210.1"/>
    </source>
</evidence>
<keyword evidence="2" id="KW-0813">Transport</keyword>
<feature type="transmembrane region" description="Helical" evidence="7">
    <location>
        <begin position="145"/>
        <end position="168"/>
    </location>
</feature>
<feature type="transmembrane region" description="Helical" evidence="7">
    <location>
        <begin position="566"/>
        <end position="587"/>
    </location>
</feature>
<comment type="subcellular location">
    <subcellularLocation>
        <location evidence="1">Membrane</location>
        <topology evidence="1">Multi-pass membrane protein</topology>
    </subcellularLocation>
</comment>
<feature type="transmembrane region" description="Helical" evidence="7">
    <location>
        <begin position="241"/>
        <end position="264"/>
    </location>
</feature>
<feature type="transmembrane region" description="Helical" evidence="7">
    <location>
        <begin position="477"/>
        <end position="501"/>
    </location>
</feature>
<dbReference type="Proteomes" id="UP000002035">
    <property type="component" value="Unassembled WGS sequence"/>
</dbReference>
<feature type="transmembrane region" description="Helical" evidence="7">
    <location>
        <begin position="188"/>
        <end position="207"/>
    </location>
</feature>
<evidence type="ECO:0000256" key="5">
    <source>
        <dbReference type="ARBA" id="ARBA00023136"/>
    </source>
</evidence>
<evidence type="ECO:0000256" key="3">
    <source>
        <dbReference type="ARBA" id="ARBA00022692"/>
    </source>
</evidence>
<feature type="transmembrane region" description="Helical" evidence="7">
    <location>
        <begin position="271"/>
        <end position="292"/>
    </location>
</feature>